<feature type="region of interest" description="Disordered" evidence="1">
    <location>
        <begin position="246"/>
        <end position="293"/>
    </location>
</feature>
<dbReference type="STRING" id="1254432.SCE1572_45475"/>
<dbReference type="eggNOG" id="COG1716">
    <property type="taxonomic scope" value="Bacteria"/>
</dbReference>
<dbReference type="AlphaFoldDB" id="S4Y8C1"/>
<dbReference type="InterPro" id="IPR049806">
    <property type="entry name" value="MasK-like_C"/>
</dbReference>
<protein>
    <recommendedName>
        <fullName evidence="4">AgmX/PglI C-terminal domain-containing protein</fullName>
    </recommendedName>
</protein>
<proteinExistence type="predicted"/>
<sequence length="529" mass="53341">MASPNPFLGDLPFSASPARDPEVTADAPEGSYTYALVKSAPEVPAAECETEALSVEVLIRWGSNLIHVAHLTPPRSFHVGEQDGAEGACDFFLPAERLGAARAPLVLVGDDGEVSAVIPPGASGMIEIGSCKMTVAQAIATGRAAPDAALGGARRVALPLGARARLDLGDFGFEVAVGNAGRRVAGKVSLDRRSLPFAALSTLVHVGLLGAMAAFMPPLAMADEGGVSAEQAYLMAQALAATAERELPEANEGAEATRPNDTEGGSGAAAIGESGKAGSATSRKTNGRFEIAGPKDNADVRISRAQALDDAARFGMIGALQAGIGDPNAPSAPWGGVDTLGNGAKSVIGNLWDETIDEAGGAGGLGLTGVGEGGGGRFTGIGMGPLGTIGHGNGLGDGQGFGPGGGASRFINGPGHKVSAPRMQVGSTSVSGRIPPEVIQRIVRQNFGRFRLCYENGLRNSPNLTGRVAVGFTIGRDGAVSSVQNGGSDLPDAGVVACVVRSFYGLSFPPPDAGIVTVTYPILFSPSGS</sequence>
<evidence type="ECO:0000313" key="2">
    <source>
        <dbReference type="EMBL" id="AGP41124.1"/>
    </source>
</evidence>
<accession>S4Y8C1</accession>
<gene>
    <name evidence="2" type="ORF">SCE1572_45475</name>
</gene>
<evidence type="ECO:0008006" key="4">
    <source>
        <dbReference type="Google" id="ProtNLM"/>
    </source>
</evidence>
<evidence type="ECO:0000313" key="3">
    <source>
        <dbReference type="Proteomes" id="UP000014803"/>
    </source>
</evidence>
<dbReference type="Proteomes" id="UP000014803">
    <property type="component" value="Chromosome"/>
</dbReference>
<evidence type="ECO:0000256" key="1">
    <source>
        <dbReference type="SAM" id="MobiDB-lite"/>
    </source>
</evidence>
<dbReference type="KEGG" id="scu:SCE1572_45475"/>
<dbReference type="HOGENOM" id="CLU_026767_0_0_7"/>
<dbReference type="SUPFAM" id="SSF74653">
    <property type="entry name" value="TolA/TonB C-terminal domain"/>
    <property type="match status" value="1"/>
</dbReference>
<name>S4Y8C1_SORCE</name>
<feature type="region of interest" description="Disordered" evidence="1">
    <location>
        <begin position="1"/>
        <end position="25"/>
    </location>
</feature>
<dbReference type="EMBL" id="CP003969">
    <property type="protein sequence ID" value="AGP41124.1"/>
    <property type="molecule type" value="Genomic_DNA"/>
</dbReference>
<dbReference type="NCBIfam" id="NF033768">
    <property type="entry name" value="myxo_SS_tail"/>
    <property type="match status" value="1"/>
</dbReference>
<reference evidence="2 3" key="1">
    <citation type="journal article" date="2013" name="Sci. Rep.">
        <title>Extraordinary expansion of a Sorangium cellulosum genome from an alkaline milieu.</title>
        <authorList>
            <person name="Han K."/>
            <person name="Li Z.F."/>
            <person name="Peng R."/>
            <person name="Zhu L.P."/>
            <person name="Zhou T."/>
            <person name="Wang L.G."/>
            <person name="Li S.G."/>
            <person name="Zhang X.B."/>
            <person name="Hu W."/>
            <person name="Wu Z.H."/>
            <person name="Qin N."/>
            <person name="Li Y.Z."/>
        </authorList>
    </citation>
    <scope>NUCLEOTIDE SEQUENCE [LARGE SCALE GENOMIC DNA]</scope>
    <source>
        <strain evidence="2 3">So0157-2</strain>
    </source>
</reference>
<dbReference type="PATRIC" id="fig|1254432.3.peg.10273"/>
<dbReference type="RefSeq" id="WP_020740941.1">
    <property type="nucleotide sequence ID" value="NC_021658.1"/>
</dbReference>
<feature type="compositionally biased region" description="Low complexity" evidence="1">
    <location>
        <begin position="268"/>
        <end position="280"/>
    </location>
</feature>
<organism evidence="2 3">
    <name type="scientific">Sorangium cellulosum So0157-2</name>
    <dbReference type="NCBI Taxonomy" id="1254432"/>
    <lineage>
        <taxon>Bacteria</taxon>
        <taxon>Pseudomonadati</taxon>
        <taxon>Myxococcota</taxon>
        <taxon>Polyangia</taxon>
        <taxon>Polyangiales</taxon>
        <taxon>Polyangiaceae</taxon>
        <taxon>Sorangium</taxon>
    </lineage>
</organism>